<accession>A0A382EW20</accession>
<dbReference type="GO" id="GO:0005737">
    <property type="term" value="C:cytoplasm"/>
    <property type="evidence" value="ECO:0007669"/>
    <property type="project" value="TreeGrafter"/>
</dbReference>
<dbReference type="Pfam" id="PF04468">
    <property type="entry name" value="PSP1"/>
    <property type="match status" value="1"/>
</dbReference>
<dbReference type="NCBIfam" id="NF041131">
    <property type="entry name" value="RicT_YaaT_fam"/>
    <property type="match status" value="1"/>
</dbReference>
<gene>
    <name evidence="2" type="ORF">METZ01_LOCUS207015</name>
</gene>
<dbReference type="PROSITE" id="PS51411">
    <property type="entry name" value="PSP1_C"/>
    <property type="match status" value="1"/>
</dbReference>
<dbReference type="InterPro" id="IPR007557">
    <property type="entry name" value="PSP1_C"/>
</dbReference>
<evidence type="ECO:0000313" key="2">
    <source>
        <dbReference type="EMBL" id="SVB54161.1"/>
    </source>
</evidence>
<feature type="domain" description="PSP1 C-terminal" evidence="1">
    <location>
        <begin position="74"/>
        <end position="159"/>
    </location>
</feature>
<dbReference type="PANTHER" id="PTHR43830:SF3">
    <property type="entry name" value="PROTEIN PSP1"/>
    <property type="match status" value="1"/>
</dbReference>
<name>A0A382EW20_9ZZZZ</name>
<evidence type="ECO:0000259" key="1">
    <source>
        <dbReference type="PROSITE" id="PS51411"/>
    </source>
</evidence>
<dbReference type="EMBL" id="UINC01046314">
    <property type="protein sequence ID" value="SVB54161.1"/>
    <property type="molecule type" value="Genomic_DNA"/>
</dbReference>
<reference evidence="2" key="1">
    <citation type="submission" date="2018-05" db="EMBL/GenBank/DDBJ databases">
        <authorList>
            <person name="Lanie J.A."/>
            <person name="Ng W.-L."/>
            <person name="Kazmierczak K.M."/>
            <person name="Andrzejewski T.M."/>
            <person name="Davidsen T.M."/>
            <person name="Wayne K.J."/>
            <person name="Tettelin H."/>
            <person name="Glass J.I."/>
            <person name="Rusch D."/>
            <person name="Podicherti R."/>
            <person name="Tsui H.-C.T."/>
            <person name="Winkler M.E."/>
        </authorList>
    </citation>
    <scope>NUCLEOTIDE SEQUENCE</scope>
</reference>
<organism evidence="2">
    <name type="scientific">marine metagenome</name>
    <dbReference type="NCBI Taxonomy" id="408172"/>
    <lineage>
        <taxon>unclassified sequences</taxon>
        <taxon>metagenomes</taxon>
        <taxon>ecological metagenomes</taxon>
    </lineage>
</organism>
<protein>
    <recommendedName>
        <fullName evidence="1">PSP1 C-terminal domain-containing protein</fullName>
    </recommendedName>
</protein>
<sequence length="287" mass="32621">MDTAVKECPPSAKQPPRFLIGVRILVQVKSELYNPGDLKLKVGRTVMVNTQQGLKMGVVASNKIPNFRQDSTFNRVLRIANDNDFQAENRRHQVEEKAKTLCNDKIVGLKLPMNLSRVVHQPHMNRTIFFFTAEGRVDFRQLIRDLASNLRHRIEMRQVGVRDEAKVIGGYGVCGETLCCSTWLPDFTPVTIKMAKNQGMALNPSKISGVCGRLMCCLQYEHDNYKALIKNLPRINSQIQTPEGPGRVLKNEILEQRIVVRLEDESIMTYHLDELPNSQKPENSQKP</sequence>
<dbReference type="AlphaFoldDB" id="A0A382EW20"/>
<proteinExistence type="predicted"/>
<dbReference type="PANTHER" id="PTHR43830">
    <property type="entry name" value="PROTEIN PSP1"/>
    <property type="match status" value="1"/>
</dbReference>
<dbReference type="InterPro" id="IPR047767">
    <property type="entry name" value="PSP1-like"/>
</dbReference>